<dbReference type="Pfam" id="PF00015">
    <property type="entry name" value="MCPsignal"/>
    <property type="match status" value="1"/>
</dbReference>
<evidence type="ECO:0000313" key="8">
    <source>
        <dbReference type="EMBL" id="CAH0525655.1"/>
    </source>
</evidence>
<name>A0ABM8ZGM5_9VIBR</name>
<dbReference type="CDD" id="cd06225">
    <property type="entry name" value="HAMP"/>
    <property type="match status" value="1"/>
</dbReference>
<dbReference type="SMART" id="SM00283">
    <property type="entry name" value="MA"/>
    <property type="match status" value="1"/>
</dbReference>
<evidence type="ECO:0000256" key="3">
    <source>
        <dbReference type="ARBA" id="ARBA00029447"/>
    </source>
</evidence>
<reference evidence="8" key="1">
    <citation type="submission" date="2021-12" db="EMBL/GenBank/DDBJ databases">
        <authorList>
            <person name="Rodrigo-Torres L."/>
            <person name="Arahal R. D."/>
            <person name="Lucena T."/>
        </authorList>
    </citation>
    <scope>NUCLEOTIDE SEQUENCE</scope>
    <source>
        <strain evidence="8">CECT 8226</strain>
    </source>
</reference>
<gene>
    <name evidence="8" type="ORF">VHP8226_01183</name>
</gene>
<evidence type="ECO:0008006" key="10">
    <source>
        <dbReference type="Google" id="ProtNLM"/>
    </source>
</evidence>
<dbReference type="CDD" id="cd11386">
    <property type="entry name" value="MCP_signal"/>
    <property type="match status" value="1"/>
</dbReference>
<proteinExistence type="inferred from homology"/>
<protein>
    <recommendedName>
        <fullName evidence="10">Methyl-accepting chemotaxis protein</fullName>
    </recommendedName>
</protein>
<evidence type="ECO:0000256" key="4">
    <source>
        <dbReference type="PROSITE-ProRule" id="PRU00284"/>
    </source>
</evidence>
<dbReference type="PANTHER" id="PTHR32089">
    <property type="entry name" value="METHYL-ACCEPTING CHEMOTAXIS PROTEIN MCPB"/>
    <property type="match status" value="1"/>
</dbReference>
<feature type="domain" description="HAMP" evidence="7">
    <location>
        <begin position="337"/>
        <end position="389"/>
    </location>
</feature>
<dbReference type="Pfam" id="PF00672">
    <property type="entry name" value="HAMP"/>
    <property type="match status" value="1"/>
</dbReference>
<sequence>MYLSIIQRIVIGFSVVIVFVVSISGSAYFSQLNMANQLDITSIKMTNLLASSNHLVQNLQNLNRSVLVHANTDDPQMRIELEDEFLLEKKRYLENYGSFFDELNAYPEIQTLLDELDGQAKRIFQDAESHIAIKNQRIEARSKTSQELNGFDEKWKFFEQDVGDLAYVAKANKQRTNNRNLNYIIAQGVGADRYLQKIYAMEDIADAELVRQELVAHIERFKDKATRVSLSMPESKESIAFYLDTLVRAIENPQGVLQQHLTYIDLTAKSDHLLGQIAGDMDIAIEEFERIIAEIQTLVSRTAQQAKHDSERAMLLNGVLALISTVIAIILSVTIVLSIKRPLSRIMQALDKMTSGDLTHRIETGFRSELGAIAVNVNQLGEQLSQVIAQVQQSATMLSGVANESHQLSSKTNVDVAKQQTQTKAIAGSVEDMKQATEEVASSAMETSKEVDQITVLAHGNMEGMQQNLKFVSQLQSSLVDATQVIHQLSNESRQIGDILTVIKSISEQTNLLALNAAIEAARAGEQGRGFAVVADEVRSLATRTQNSADDIAGMIDTLQTKAETAVELVEQNLEQAEISVNQSHDSHRSLETIVQRLSTINQMSRSIADKSEQQTQTAKEVVTSIAYISEKATRIAEEVDESARNSESLNALSSEQTQLVAHFVIK</sequence>
<comment type="caution">
    <text evidence="8">The sequence shown here is derived from an EMBL/GenBank/DDBJ whole genome shotgun (WGS) entry which is preliminary data.</text>
</comment>
<keyword evidence="5" id="KW-1133">Transmembrane helix</keyword>
<dbReference type="SUPFAM" id="SSF58104">
    <property type="entry name" value="Methyl-accepting chemotaxis protein (MCP) signaling domain"/>
    <property type="match status" value="1"/>
</dbReference>
<feature type="transmembrane region" description="Helical" evidence="5">
    <location>
        <begin position="314"/>
        <end position="337"/>
    </location>
</feature>
<evidence type="ECO:0000256" key="2">
    <source>
        <dbReference type="ARBA" id="ARBA00023224"/>
    </source>
</evidence>
<feature type="transmembrane region" description="Helical" evidence="5">
    <location>
        <begin position="9"/>
        <end position="29"/>
    </location>
</feature>
<keyword evidence="5" id="KW-0812">Transmembrane</keyword>
<dbReference type="Proteomes" id="UP000838160">
    <property type="component" value="Unassembled WGS sequence"/>
</dbReference>
<dbReference type="PROSITE" id="PS50111">
    <property type="entry name" value="CHEMOTAXIS_TRANSDUC_2"/>
    <property type="match status" value="1"/>
</dbReference>
<evidence type="ECO:0000313" key="9">
    <source>
        <dbReference type="Proteomes" id="UP000838160"/>
    </source>
</evidence>
<dbReference type="InterPro" id="IPR004089">
    <property type="entry name" value="MCPsignal_dom"/>
</dbReference>
<comment type="subcellular location">
    <subcellularLocation>
        <location evidence="1">Membrane</location>
    </subcellularLocation>
</comment>
<dbReference type="EMBL" id="CAKLCM010000002">
    <property type="protein sequence ID" value="CAH0525655.1"/>
    <property type="molecule type" value="Genomic_DNA"/>
</dbReference>
<keyword evidence="2 4" id="KW-0807">Transducer</keyword>
<dbReference type="InterPro" id="IPR003660">
    <property type="entry name" value="HAMP_dom"/>
</dbReference>
<accession>A0ABM8ZGM5</accession>
<keyword evidence="5" id="KW-0472">Membrane</keyword>
<dbReference type="RefSeq" id="WP_237484168.1">
    <property type="nucleotide sequence ID" value="NZ_CAKLCM010000002.1"/>
</dbReference>
<feature type="domain" description="Methyl-accepting transducer" evidence="6">
    <location>
        <begin position="394"/>
        <end position="630"/>
    </location>
</feature>
<comment type="similarity">
    <text evidence="3">Belongs to the methyl-accepting chemotaxis (MCP) protein family.</text>
</comment>
<evidence type="ECO:0000256" key="5">
    <source>
        <dbReference type="SAM" id="Phobius"/>
    </source>
</evidence>
<dbReference type="Gene3D" id="1.10.287.950">
    <property type="entry name" value="Methyl-accepting chemotaxis protein"/>
    <property type="match status" value="1"/>
</dbReference>
<evidence type="ECO:0000259" key="6">
    <source>
        <dbReference type="PROSITE" id="PS50111"/>
    </source>
</evidence>
<keyword evidence="9" id="KW-1185">Reference proteome</keyword>
<dbReference type="PANTHER" id="PTHR32089:SF70">
    <property type="entry name" value="ENERGY TAXIS MODULATING METHYL ACCEPTING SENSORY TRANSDUCER"/>
    <property type="match status" value="1"/>
</dbReference>
<organism evidence="8 9">
    <name type="scientific">Vibrio hippocampi</name>
    <dbReference type="NCBI Taxonomy" id="654686"/>
    <lineage>
        <taxon>Bacteria</taxon>
        <taxon>Pseudomonadati</taxon>
        <taxon>Pseudomonadota</taxon>
        <taxon>Gammaproteobacteria</taxon>
        <taxon>Vibrionales</taxon>
        <taxon>Vibrionaceae</taxon>
        <taxon>Vibrio</taxon>
    </lineage>
</organism>
<dbReference type="PROSITE" id="PS50885">
    <property type="entry name" value="HAMP"/>
    <property type="match status" value="1"/>
</dbReference>
<evidence type="ECO:0000256" key="1">
    <source>
        <dbReference type="ARBA" id="ARBA00004370"/>
    </source>
</evidence>
<dbReference type="SMART" id="SM00304">
    <property type="entry name" value="HAMP"/>
    <property type="match status" value="1"/>
</dbReference>
<evidence type="ECO:0000259" key="7">
    <source>
        <dbReference type="PROSITE" id="PS50885"/>
    </source>
</evidence>